<evidence type="ECO:0000256" key="13">
    <source>
        <dbReference type="PROSITE-ProRule" id="PRU00175"/>
    </source>
</evidence>
<name>A0A8T0NBM9_PANVG</name>
<dbReference type="GO" id="GO:0008270">
    <property type="term" value="F:zinc ion binding"/>
    <property type="evidence" value="ECO:0007669"/>
    <property type="project" value="UniProtKB-KW"/>
</dbReference>
<dbReference type="InterPro" id="IPR048962">
    <property type="entry name" value="ARIH1-like_UBL"/>
</dbReference>
<keyword evidence="10 13" id="KW-0863">Zinc-finger</keyword>
<comment type="caution">
    <text evidence="17">The sequence shown here is derived from an EMBL/GenBank/DDBJ whole genome shotgun (WGS) entry which is preliminary data.</text>
</comment>
<dbReference type="InterPro" id="IPR002867">
    <property type="entry name" value="IBR_dom"/>
</dbReference>
<feature type="region of interest" description="Disordered" evidence="14">
    <location>
        <begin position="122"/>
        <end position="141"/>
    </location>
</feature>
<keyword evidence="12" id="KW-0862">Zinc</keyword>
<evidence type="ECO:0000313" key="18">
    <source>
        <dbReference type="Proteomes" id="UP000823388"/>
    </source>
</evidence>
<dbReference type="PANTHER" id="PTHR11685">
    <property type="entry name" value="RBR FAMILY RING FINGER AND IBR DOMAIN-CONTAINING"/>
    <property type="match status" value="1"/>
</dbReference>
<dbReference type="Gene3D" id="3.30.40.10">
    <property type="entry name" value="Zinc/RING finger domain, C3HC4 (zinc finger)"/>
    <property type="match status" value="1"/>
</dbReference>
<comment type="pathway">
    <text evidence="4">Protein modification; protein ubiquitination.</text>
</comment>
<keyword evidence="9" id="KW-0677">Repeat</keyword>
<dbReference type="InterPro" id="IPR001841">
    <property type="entry name" value="Znf_RING"/>
</dbReference>
<comment type="cofactor">
    <cofactor evidence="2">
        <name>Zn(2+)</name>
        <dbReference type="ChEBI" id="CHEBI:29105"/>
    </cofactor>
</comment>
<evidence type="ECO:0000256" key="11">
    <source>
        <dbReference type="ARBA" id="ARBA00022786"/>
    </source>
</evidence>
<evidence type="ECO:0000256" key="2">
    <source>
        <dbReference type="ARBA" id="ARBA00001947"/>
    </source>
</evidence>
<dbReference type="SUPFAM" id="SSF57850">
    <property type="entry name" value="RING/U-box"/>
    <property type="match status" value="3"/>
</dbReference>
<dbReference type="GO" id="GO:0061630">
    <property type="term" value="F:ubiquitin protein ligase activity"/>
    <property type="evidence" value="ECO:0007669"/>
    <property type="project" value="UniProtKB-EC"/>
</dbReference>
<dbReference type="CDD" id="cd16773">
    <property type="entry name" value="RING-HC_RBR_TRIAD1"/>
    <property type="match status" value="1"/>
</dbReference>
<dbReference type="Pfam" id="PF19422">
    <property type="entry name" value="Ariadne"/>
    <property type="match status" value="1"/>
</dbReference>
<dbReference type="CDD" id="cd20346">
    <property type="entry name" value="BRcat_RBR_ANKIB1"/>
    <property type="match status" value="1"/>
</dbReference>
<dbReference type="InterPro" id="IPR045840">
    <property type="entry name" value="Ariadne"/>
</dbReference>
<comment type="catalytic activity">
    <reaction evidence="1">
        <text>[E2 ubiquitin-conjugating enzyme]-S-ubiquitinyl-L-cysteine + [acceptor protein]-L-lysine = [E2 ubiquitin-conjugating enzyme]-L-cysteine + [acceptor protein]-N(6)-ubiquitinyl-L-lysine.</text>
        <dbReference type="EC" id="2.3.2.31"/>
    </reaction>
</comment>
<dbReference type="Pfam" id="PF21235">
    <property type="entry name" value="UBA_ARI1"/>
    <property type="match status" value="1"/>
</dbReference>
<dbReference type="FunFam" id="3.30.40.10:FF:000019">
    <property type="entry name" value="RBR-type E3 ubiquitin transferase"/>
    <property type="match status" value="1"/>
</dbReference>
<feature type="domain" description="RING-type" evidence="15">
    <location>
        <begin position="150"/>
        <end position="199"/>
    </location>
</feature>
<dbReference type="OrthoDB" id="10009520at2759"/>
<dbReference type="PROSITE" id="PS51873">
    <property type="entry name" value="TRIAD"/>
    <property type="match status" value="1"/>
</dbReference>
<dbReference type="SMART" id="SM00647">
    <property type="entry name" value="IBR"/>
    <property type="match status" value="2"/>
</dbReference>
<gene>
    <name evidence="17" type="ORF">PVAP13_9KG081100</name>
</gene>
<comment type="function">
    <text evidence="3">Might act as an E3 ubiquitin-protein ligase, or as part of E3 complex, which accepts ubiquitin from specific E2 ubiquitin-conjugating enzymes and then transfers it to substrates.</text>
</comment>
<comment type="similarity">
    <text evidence="5">Belongs to the RBR family. Ariadne subfamily.</text>
</comment>
<accession>A0A8T0NBM9</accession>
<dbReference type="Proteomes" id="UP000823388">
    <property type="component" value="Chromosome 9K"/>
</dbReference>
<protein>
    <recommendedName>
        <fullName evidence="6">RBR-type E3 ubiquitin transferase</fullName>
        <ecNumber evidence="6">2.3.2.31</ecNumber>
    </recommendedName>
</protein>
<dbReference type="CDD" id="cd22586">
    <property type="entry name" value="Rcat_RBR_ARI1-like"/>
    <property type="match status" value="1"/>
</dbReference>
<dbReference type="InterPro" id="IPR031127">
    <property type="entry name" value="E3_UB_ligase_RBR"/>
</dbReference>
<evidence type="ECO:0000256" key="5">
    <source>
        <dbReference type="ARBA" id="ARBA00005884"/>
    </source>
</evidence>
<evidence type="ECO:0000256" key="9">
    <source>
        <dbReference type="ARBA" id="ARBA00022737"/>
    </source>
</evidence>
<feature type="domain" description="RING-type" evidence="16">
    <location>
        <begin position="146"/>
        <end position="363"/>
    </location>
</feature>
<feature type="compositionally biased region" description="Acidic residues" evidence="14">
    <location>
        <begin position="1"/>
        <end position="41"/>
    </location>
</feature>
<evidence type="ECO:0000259" key="16">
    <source>
        <dbReference type="PROSITE" id="PS51873"/>
    </source>
</evidence>
<proteinExistence type="inferred from homology"/>
<dbReference type="Gene3D" id="1.20.120.1750">
    <property type="match status" value="1"/>
</dbReference>
<dbReference type="GO" id="GO:0016567">
    <property type="term" value="P:protein ubiquitination"/>
    <property type="evidence" value="ECO:0007669"/>
    <property type="project" value="InterPro"/>
</dbReference>
<dbReference type="PROSITE" id="PS50089">
    <property type="entry name" value="ZF_RING_2"/>
    <property type="match status" value="1"/>
</dbReference>
<feature type="region of interest" description="Disordered" evidence="14">
    <location>
        <begin position="1"/>
        <end position="45"/>
    </location>
</feature>
<organism evidence="17 18">
    <name type="scientific">Panicum virgatum</name>
    <name type="common">Blackwell switchgrass</name>
    <dbReference type="NCBI Taxonomy" id="38727"/>
    <lineage>
        <taxon>Eukaryota</taxon>
        <taxon>Viridiplantae</taxon>
        <taxon>Streptophyta</taxon>
        <taxon>Embryophyta</taxon>
        <taxon>Tracheophyta</taxon>
        <taxon>Spermatophyta</taxon>
        <taxon>Magnoliopsida</taxon>
        <taxon>Liliopsida</taxon>
        <taxon>Poales</taxon>
        <taxon>Poaceae</taxon>
        <taxon>PACMAD clade</taxon>
        <taxon>Panicoideae</taxon>
        <taxon>Panicodae</taxon>
        <taxon>Paniceae</taxon>
        <taxon>Panicinae</taxon>
        <taxon>Panicum</taxon>
        <taxon>Panicum sect. Hiantes</taxon>
    </lineage>
</organism>
<evidence type="ECO:0000256" key="12">
    <source>
        <dbReference type="ARBA" id="ARBA00022833"/>
    </source>
</evidence>
<dbReference type="EMBL" id="CM029053">
    <property type="protein sequence ID" value="KAG2547361.1"/>
    <property type="molecule type" value="Genomic_DNA"/>
</dbReference>
<evidence type="ECO:0000256" key="8">
    <source>
        <dbReference type="ARBA" id="ARBA00022723"/>
    </source>
</evidence>
<dbReference type="AlphaFoldDB" id="A0A8T0NBM9"/>
<dbReference type="EC" id="2.3.2.31" evidence="6"/>
<evidence type="ECO:0000256" key="6">
    <source>
        <dbReference type="ARBA" id="ARBA00012251"/>
    </source>
</evidence>
<sequence length="559" mass="62720">MDSDDDLYDGDCGYDDEDEAMEGDDDGAGDGFYDDDDDCGHEEDPVRRERPLEFTAIKKESLSMAQQQDLSMVMGMFNIKQHHARALLIHYRWDTYRLNDHLERKGQDRMLMEAGVVLQQQESNSAVVPPPAAASKKRTKPSRKKTKVTCEVCFEDSSPGAFWTMDCGHSFCNDCWTGHFSAALDGGSKQIRCMAFRCPAICDEDAVRRLLGRRDPAAAERFHDFLLRSYVDDNSAVKWCPSVPHCGRAVRLAAADGEPPACEVECPCGACFCFRCAAPAHSPCPCAMWARWEAKGRGEGENVKWMLANTKSCPKCFKPIIKDGGCNLITCKCGQHLCWLCGGATGFSHTWTSIANHSCNRFEAEEKKKVDDARRHVRRYEHYYTRFESHDASCRAEREQLGPAVAARAARLEALGGCLLKDASWLGSAHQSLLACRQALARSYAFAYYMFDGEETPTRPPLEPGGLPMVRRQDLFEDYQEQVEANVERLSKLLTELPEEEEEVLRVRQHAVNHTGTVEKLCRQMYSCIQDELLPMLVEPMSIMSYQPGGPSKATELPA</sequence>
<dbReference type="InterPro" id="IPR044066">
    <property type="entry name" value="TRIAD_supradom"/>
</dbReference>
<evidence type="ECO:0000256" key="7">
    <source>
        <dbReference type="ARBA" id="ARBA00022679"/>
    </source>
</evidence>
<keyword evidence="7" id="KW-0808">Transferase</keyword>
<evidence type="ECO:0000256" key="1">
    <source>
        <dbReference type="ARBA" id="ARBA00001798"/>
    </source>
</evidence>
<dbReference type="Pfam" id="PF01485">
    <property type="entry name" value="IBR"/>
    <property type="match status" value="1"/>
</dbReference>
<reference evidence="17" key="1">
    <citation type="submission" date="2020-05" db="EMBL/GenBank/DDBJ databases">
        <title>WGS assembly of Panicum virgatum.</title>
        <authorList>
            <person name="Lovell J.T."/>
            <person name="Jenkins J."/>
            <person name="Shu S."/>
            <person name="Juenger T.E."/>
            <person name="Schmutz J."/>
        </authorList>
    </citation>
    <scope>NUCLEOTIDE SEQUENCE</scope>
    <source>
        <strain evidence="17">AP13</strain>
    </source>
</reference>
<evidence type="ECO:0000256" key="10">
    <source>
        <dbReference type="ARBA" id="ARBA00022771"/>
    </source>
</evidence>
<evidence type="ECO:0000256" key="4">
    <source>
        <dbReference type="ARBA" id="ARBA00004906"/>
    </source>
</evidence>
<keyword evidence="11" id="KW-0833">Ubl conjugation pathway</keyword>
<dbReference type="Pfam" id="PF26200">
    <property type="entry name" value="Rcat_RNF216"/>
    <property type="match status" value="1"/>
</dbReference>
<dbReference type="InterPro" id="IPR013083">
    <property type="entry name" value="Znf_RING/FYVE/PHD"/>
</dbReference>
<keyword evidence="18" id="KW-1185">Reference proteome</keyword>
<evidence type="ECO:0000313" key="17">
    <source>
        <dbReference type="EMBL" id="KAG2547361.1"/>
    </source>
</evidence>
<evidence type="ECO:0000259" key="15">
    <source>
        <dbReference type="PROSITE" id="PS50089"/>
    </source>
</evidence>
<evidence type="ECO:0000256" key="3">
    <source>
        <dbReference type="ARBA" id="ARBA00003976"/>
    </source>
</evidence>
<keyword evidence="8" id="KW-0479">Metal-binding</keyword>
<evidence type="ECO:0000256" key="14">
    <source>
        <dbReference type="SAM" id="MobiDB-lite"/>
    </source>
</evidence>